<comment type="caution">
    <text evidence="1">The sequence shown here is derived from an EMBL/GenBank/DDBJ whole genome shotgun (WGS) entry which is preliminary data.</text>
</comment>
<dbReference type="AlphaFoldDB" id="A0AAV1TGN1"/>
<dbReference type="EMBL" id="CAKLBY020000047">
    <property type="protein sequence ID" value="CAK7918579.1"/>
    <property type="molecule type" value="Genomic_DNA"/>
</dbReference>
<gene>
    <name evidence="1" type="ORF">PM001_LOCUS5822</name>
</gene>
<proteinExistence type="predicted"/>
<sequence length="51" mass="5659">MQTAMNLSEAQQIMLEELTALIGQAKVDILVSQGPYALRARLETFSNFEST</sequence>
<evidence type="ECO:0000313" key="1">
    <source>
        <dbReference type="EMBL" id="CAK7918579.1"/>
    </source>
</evidence>
<accession>A0AAV1TGN1</accession>
<dbReference type="Proteomes" id="UP001162060">
    <property type="component" value="Unassembled WGS sequence"/>
</dbReference>
<name>A0AAV1TGN1_9STRA</name>
<protein>
    <submittedName>
        <fullName evidence="1">Uncharacterized protein</fullName>
    </submittedName>
</protein>
<reference evidence="1" key="1">
    <citation type="submission" date="2024-01" db="EMBL/GenBank/DDBJ databases">
        <authorList>
            <person name="Webb A."/>
        </authorList>
    </citation>
    <scope>NUCLEOTIDE SEQUENCE</scope>
    <source>
        <strain evidence="1">Pm1</strain>
    </source>
</reference>
<organism evidence="1 2">
    <name type="scientific">Peronospora matthiolae</name>
    <dbReference type="NCBI Taxonomy" id="2874970"/>
    <lineage>
        <taxon>Eukaryota</taxon>
        <taxon>Sar</taxon>
        <taxon>Stramenopiles</taxon>
        <taxon>Oomycota</taxon>
        <taxon>Peronosporomycetes</taxon>
        <taxon>Peronosporales</taxon>
        <taxon>Peronosporaceae</taxon>
        <taxon>Peronospora</taxon>
    </lineage>
</organism>
<evidence type="ECO:0000313" key="2">
    <source>
        <dbReference type="Proteomes" id="UP001162060"/>
    </source>
</evidence>